<protein>
    <recommendedName>
        <fullName evidence="1">Methyltransferase FkbM domain-containing protein</fullName>
    </recommendedName>
</protein>
<gene>
    <name evidence="2" type="ordered locus">Mpe_A0618</name>
</gene>
<accession>A2SDE1</accession>
<dbReference type="PANTHER" id="PTHR34203:SF15">
    <property type="entry name" value="SLL1173 PROTEIN"/>
    <property type="match status" value="1"/>
</dbReference>
<dbReference type="AlphaFoldDB" id="A2SDE1"/>
<organism evidence="2 3">
    <name type="scientific">Methylibium petroleiphilum (strain ATCC BAA-1232 / LMG 22953 / PM1)</name>
    <dbReference type="NCBI Taxonomy" id="420662"/>
    <lineage>
        <taxon>Bacteria</taxon>
        <taxon>Pseudomonadati</taxon>
        <taxon>Pseudomonadota</taxon>
        <taxon>Betaproteobacteria</taxon>
        <taxon>Burkholderiales</taxon>
        <taxon>Sphaerotilaceae</taxon>
        <taxon>Methylibium</taxon>
    </lineage>
</organism>
<dbReference type="InterPro" id="IPR006342">
    <property type="entry name" value="FkbM_mtfrase"/>
</dbReference>
<dbReference type="KEGG" id="mpt:Mpe_A0618"/>
<evidence type="ECO:0000259" key="1">
    <source>
        <dbReference type="Pfam" id="PF05050"/>
    </source>
</evidence>
<dbReference type="InterPro" id="IPR052514">
    <property type="entry name" value="SAM-dependent_MTase"/>
</dbReference>
<sequence length="264" mass="29023">MSKPPTIVSVPMPCGSTIEIVAPGSFHIPRVLADGGLKNYEVHSTAAALALMERSEGAFYDIGANIGVFSLCVASALRRRCHAYEPFPDAATVLDELQVRYQLPIAVHRKGVGQTAGQAQFYLSDRSDMSNSLNPNFRKHRGVLDVEVTTLEIELKRDKPAVLKIDTETTEDQVITGGLNQIAHHRPSIIVELLNEAIAGKVRKLLLPLGYRCYAIGGGLRLQELSPIETSLEGDGRNWLFSPNPLDQEFADTFNKWRGVLFSI</sequence>
<reference evidence="2 3" key="1">
    <citation type="journal article" date="2007" name="J. Bacteriol.">
        <title>Whole-genome analysis of the methyl tert-butyl ether-degrading beta-proteobacterium Methylibium petroleiphilum PM1.</title>
        <authorList>
            <person name="Kane S.R."/>
            <person name="Chakicherla A.Y."/>
            <person name="Chain P.S.G."/>
            <person name="Schmidt R."/>
            <person name="Shin M.W."/>
            <person name="Legler T.C."/>
            <person name="Scow K.M."/>
            <person name="Larimer F.W."/>
            <person name="Lucas S.M."/>
            <person name="Richardson P.M."/>
            <person name="Hristova K.R."/>
        </authorList>
    </citation>
    <scope>NUCLEOTIDE SEQUENCE [LARGE SCALE GENOMIC DNA]</scope>
    <source>
        <strain evidence="3">ATCC BAA-1232 / LMG 22953 / PM1</strain>
    </source>
</reference>
<name>A2SDE1_METPP</name>
<proteinExistence type="predicted"/>
<dbReference type="Gene3D" id="3.40.50.150">
    <property type="entry name" value="Vaccinia Virus protein VP39"/>
    <property type="match status" value="1"/>
</dbReference>
<dbReference type="PANTHER" id="PTHR34203">
    <property type="entry name" value="METHYLTRANSFERASE, FKBM FAMILY PROTEIN"/>
    <property type="match status" value="1"/>
</dbReference>
<dbReference type="SUPFAM" id="SSF53335">
    <property type="entry name" value="S-adenosyl-L-methionine-dependent methyltransferases"/>
    <property type="match status" value="1"/>
</dbReference>
<keyword evidence="3" id="KW-1185">Reference proteome</keyword>
<dbReference type="STRING" id="420662.Mpe_A0618"/>
<dbReference type="eggNOG" id="COG4122">
    <property type="taxonomic scope" value="Bacteria"/>
</dbReference>
<dbReference type="InterPro" id="IPR029063">
    <property type="entry name" value="SAM-dependent_MTases_sf"/>
</dbReference>
<dbReference type="Proteomes" id="UP000000366">
    <property type="component" value="Chromosome"/>
</dbReference>
<feature type="domain" description="Methyltransferase FkbM" evidence="1">
    <location>
        <begin position="61"/>
        <end position="213"/>
    </location>
</feature>
<dbReference type="HOGENOM" id="CLU_1052967_0_0_4"/>
<dbReference type="EMBL" id="CP000555">
    <property type="protein sequence ID" value="ABM93580.1"/>
    <property type="molecule type" value="Genomic_DNA"/>
</dbReference>
<dbReference type="Pfam" id="PF05050">
    <property type="entry name" value="Methyltransf_21"/>
    <property type="match status" value="1"/>
</dbReference>
<evidence type="ECO:0000313" key="2">
    <source>
        <dbReference type="EMBL" id="ABM93580.1"/>
    </source>
</evidence>
<dbReference type="RefSeq" id="WP_011828218.1">
    <property type="nucleotide sequence ID" value="NC_008825.1"/>
</dbReference>
<dbReference type="NCBIfam" id="TIGR01444">
    <property type="entry name" value="fkbM_fam"/>
    <property type="match status" value="1"/>
</dbReference>
<evidence type="ECO:0000313" key="3">
    <source>
        <dbReference type="Proteomes" id="UP000000366"/>
    </source>
</evidence>